<name>A0A4V6PK65_9PROT</name>
<dbReference type="InterPro" id="IPR036397">
    <property type="entry name" value="RNaseH_sf"/>
</dbReference>
<gene>
    <name evidence="3" type="ORF">E2C06_36575</name>
</gene>
<feature type="region of interest" description="Disordered" evidence="1">
    <location>
        <begin position="1"/>
        <end position="21"/>
    </location>
</feature>
<evidence type="ECO:0000256" key="1">
    <source>
        <dbReference type="SAM" id="MobiDB-lite"/>
    </source>
</evidence>
<dbReference type="NCBIfam" id="NF033545">
    <property type="entry name" value="transpos_IS630"/>
    <property type="match status" value="1"/>
</dbReference>
<reference evidence="3 4" key="1">
    <citation type="journal article" date="2016" name="J. Microbiol.">
        <title>Dankookia rubra gen. nov., sp. nov., an alphaproteobacterium isolated from sediment of a shallow stream.</title>
        <authorList>
            <person name="Kim W.H."/>
            <person name="Kim D.H."/>
            <person name="Kang K."/>
            <person name="Ahn T.Y."/>
        </authorList>
    </citation>
    <scope>NUCLEOTIDE SEQUENCE [LARGE SCALE GENOMIC DNA]</scope>
    <source>
        <strain evidence="3 4">JCM30602</strain>
    </source>
</reference>
<protein>
    <submittedName>
        <fullName evidence="3">IS630 family transposase</fullName>
    </submittedName>
</protein>
<dbReference type="Gene3D" id="3.30.420.10">
    <property type="entry name" value="Ribonuclease H-like superfamily/Ribonuclease H"/>
    <property type="match status" value="1"/>
</dbReference>
<proteinExistence type="predicted"/>
<sequence length="247" mass="26830">MERPQGGGLDGAASRLGAGAPAARLGSAEAHRLVGPGAAAAASARGHTRAESGLQGGLDAAVAEARAAHPDRPVEVWAEDEHRLGLKPIRRRVWAPTGQRPIALGHHRYQWLHVAAFVQPTSGEAVWYLCSSLSKPFFAELLATFARETGAGRERSIVLVLDNAGWHGPKDLPIPDGIRLVFLPPYSPELQPAEHLWPLVDEPIVNRHLATLDELSTIVAERCRQLDAATLQPHTNFYWWPRPVQPS</sequence>
<dbReference type="OrthoDB" id="2375382at2"/>
<dbReference type="AlphaFoldDB" id="A0A4V6PK65"/>
<feature type="domain" description="Tc1-like transposase DDE" evidence="2">
    <location>
        <begin position="76"/>
        <end position="215"/>
    </location>
</feature>
<dbReference type="InterPro" id="IPR038717">
    <property type="entry name" value="Tc1-like_DDE_dom"/>
</dbReference>
<accession>A0A4V6PK65</accession>
<organism evidence="3 4">
    <name type="scientific">Dankookia rubra</name>
    <dbReference type="NCBI Taxonomy" id="1442381"/>
    <lineage>
        <taxon>Bacteria</taxon>
        <taxon>Pseudomonadati</taxon>
        <taxon>Pseudomonadota</taxon>
        <taxon>Alphaproteobacteria</taxon>
        <taxon>Acetobacterales</taxon>
        <taxon>Roseomonadaceae</taxon>
        <taxon>Dankookia</taxon>
    </lineage>
</organism>
<dbReference type="Proteomes" id="UP000295096">
    <property type="component" value="Unassembled WGS sequence"/>
</dbReference>
<feature type="compositionally biased region" description="Low complexity" evidence="1">
    <location>
        <begin position="11"/>
        <end position="21"/>
    </location>
</feature>
<dbReference type="InterPro" id="IPR047655">
    <property type="entry name" value="Transpos_IS630-like"/>
</dbReference>
<evidence type="ECO:0000259" key="2">
    <source>
        <dbReference type="Pfam" id="PF13358"/>
    </source>
</evidence>
<evidence type="ECO:0000313" key="4">
    <source>
        <dbReference type="Proteomes" id="UP000295096"/>
    </source>
</evidence>
<dbReference type="Pfam" id="PF13358">
    <property type="entry name" value="DDE_3"/>
    <property type="match status" value="1"/>
</dbReference>
<comment type="caution">
    <text evidence="3">The sequence shown here is derived from an EMBL/GenBank/DDBJ whole genome shotgun (WGS) entry which is preliminary data.</text>
</comment>
<dbReference type="EMBL" id="SMSJ01000282">
    <property type="protein sequence ID" value="TDH55076.1"/>
    <property type="molecule type" value="Genomic_DNA"/>
</dbReference>
<evidence type="ECO:0000313" key="3">
    <source>
        <dbReference type="EMBL" id="TDH55076.1"/>
    </source>
</evidence>
<feature type="compositionally biased region" description="Gly residues" evidence="1">
    <location>
        <begin position="1"/>
        <end position="10"/>
    </location>
</feature>
<dbReference type="GO" id="GO:0003676">
    <property type="term" value="F:nucleic acid binding"/>
    <property type="evidence" value="ECO:0007669"/>
    <property type="project" value="InterPro"/>
</dbReference>
<keyword evidence="4" id="KW-1185">Reference proteome</keyword>